<evidence type="ECO:0000313" key="8">
    <source>
        <dbReference type="Proteomes" id="UP000608754"/>
    </source>
</evidence>
<accession>A0A8J7KCR7</accession>
<dbReference type="GO" id="GO:0005975">
    <property type="term" value="P:carbohydrate metabolic process"/>
    <property type="evidence" value="ECO:0007669"/>
    <property type="project" value="InterPro"/>
</dbReference>
<comment type="similarity">
    <text evidence="1">Belongs to the glycosyl hydrolase 20 family.</text>
</comment>
<dbReference type="Pfam" id="PF00728">
    <property type="entry name" value="Glyco_hydro_20"/>
    <property type="match status" value="1"/>
</dbReference>
<evidence type="ECO:0000313" key="7">
    <source>
        <dbReference type="EMBL" id="MBF0596551.1"/>
    </source>
</evidence>
<dbReference type="PRINTS" id="PR00738">
    <property type="entry name" value="GLHYDRLASE20"/>
</dbReference>
<dbReference type="InterPro" id="IPR017853">
    <property type="entry name" value="GH"/>
</dbReference>
<dbReference type="InterPro" id="IPR029018">
    <property type="entry name" value="Hex-like_dom2"/>
</dbReference>
<protein>
    <submittedName>
        <fullName evidence="7">Beta-N-acetylhexosaminidase</fullName>
    </submittedName>
</protein>
<evidence type="ECO:0000256" key="3">
    <source>
        <dbReference type="ARBA" id="ARBA00023295"/>
    </source>
</evidence>
<comment type="caution">
    <text evidence="7">The sequence shown here is derived from an EMBL/GenBank/DDBJ whole genome shotgun (WGS) entry which is preliminary data.</text>
</comment>
<keyword evidence="2" id="KW-0378">Hydrolase</keyword>
<dbReference type="InterPro" id="IPR025705">
    <property type="entry name" value="Beta_hexosaminidase_sua/sub"/>
</dbReference>
<feature type="signal peptide" evidence="4">
    <location>
        <begin position="1"/>
        <end position="25"/>
    </location>
</feature>
<dbReference type="SUPFAM" id="SSF51445">
    <property type="entry name" value="(Trans)glycosidases"/>
    <property type="match status" value="1"/>
</dbReference>
<dbReference type="Proteomes" id="UP000608754">
    <property type="component" value="Unassembled WGS sequence"/>
</dbReference>
<dbReference type="Gene3D" id="3.20.20.80">
    <property type="entry name" value="Glycosidases"/>
    <property type="match status" value="1"/>
</dbReference>
<feature type="domain" description="Beta-hexosaminidase bacterial type N-terminal" evidence="6">
    <location>
        <begin position="123"/>
        <end position="249"/>
    </location>
</feature>
<name>A0A8J7KCR7_9FLAO</name>
<gene>
    <name evidence="7" type="ORF">IM532_03585</name>
</gene>
<feature type="chain" id="PRO_5035244328" evidence="4">
    <location>
        <begin position="26"/>
        <end position="402"/>
    </location>
</feature>
<feature type="domain" description="Glycoside hydrolase family 20 catalytic" evidence="5">
    <location>
        <begin position="252"/>
        <end position="371"/>
    </location>
</feature>
<keyword evidence="4" id="KW-0732">Signal</keyword>
<dbReference type="PANTHER" id="PTHR43678">
    <property type="entry name" value="PUTATIVE (AFU_ORTHOLOGUE AFUA_2G00640)-RELATED"/>
    <property type="match status" value="1"/>
</dbReference>
<proteinExistence type="inferred from homology"/>
<evidence type="ECO:0000256" key="4">
    <source>
        <dbReference type="SAM" id="SignalP"/>
    </source>
</evidence>
<dbReference type="PANTHER" id="PTHR43678:SF1">
    <property type="entry name" value="BETA-N-ACETYLHEXOSAMINIDASE"/>
    <property type="match status" value="1"/>
</dbReference>
<evidence type="ECO:0000256" key="2">
    <source>
        <dbReference type="ARBA" id="ARBA00022801"/>
    </source>
</evidence>
<dbReference type="RefSeq" id="WP_194182081.1">
    <property type="nucleotide sequence ID" value="NZ_JADGIK010000002.1"/>
</dbReference>
<dbReference type="Pfam" id="PF02838">
    <property type="entry name" value="Glyco_hydro_20b"/>
    <property type="match status" value="1"/>
</dbReference>
<reference evidence="7" key="1">
    <citation type="submission" date="2020-10" db="EMBL/GenBank/DDBJ databases">
        <authorList>
            <person name="Lu T."/>
            <person name="Wang Q."/>
            <person name="Han X."/>
        </authorList>
    </citation>
    <scope>NUCLEOTIDE SEQUENCE</scope>
    <source>
        <strain evidence="7">WQ 117</strain>
    </source>
</reference>
<dbReference type="InterPro" id="IPR015882">
    <property type="entry name" value="HEX_bac_N"/>
</dbReference>
<dbReference type="GO" id="GO:0004563">
    <property type="term" value="F:beta-N-acetylhexosaminidase activity"/>
    <property type="evidence" value="ECO:0007669"/>
    <property type="project" value="InterPro"/>
</dbReference>
<organism evidence="7 8">
    <name type="scientific">Faecalibacter rhinopitheci</name>
    <dbReference type="NCBI Taxonomy" id="2779678"/>
    <lineage>
        <taxon>Bacteria</taxon>
        <taxon>Pseudomonadati</taxon>
        <taxon>Bacteroidota</taxon>
        <taxon>Flavobacteriia</taxon>
        <taxon>Flavobacteriales</taxon>
        <taxon>Weeksellaceae</taxon>
        <taxon>Faecalibacter</taxon>
    </lineage>
</organism>
<dbReference type="InterPro" id="IPR015883">
    <property type="entry name" value="Glyco_hydro_20_cat"/>
</dbReference>
<sequence>MNYLKNTLKTFIYSLFLFNFNTANAQFDSIEINKLTTQFKDLISVNHNQILQPKIDGYTIKLIGSDNKSTIDLNGNIHQPLIHKKVNLLFKATRNSDSCEAEIPVKNILVTGKYTDQGQNQKPFVIPSLREWHGELGEFKLNSRSRIIINSSNPNFSEAAYLLKEDLKKQFGYNVEVVINKKPKKGDIIIENSIANELGEEGYAIKIKDYAQLEAPAYSGIVFATRTILQILDQSTDKMSLPKGEIRDYPTYEVRAMMLDVGRKFFTIDFLNDYVEILSYYKISNFQIHLNDNAFDKYFEFDWDKTPSGFRLQNDTYPDLASKDGHYTKKQFIDLQKKALRYGIKIIPEIDVPAHSLAITKIFPEIASDKYGKDHLDLNHPKTYEVVKIFLMSIHKVKTPSL</sequence>
<evidence type="ECO:0000256" key="1">
    <source>
        <dbReference type="ARBA" id="ARBA00006285"/>
    </source>
</evidence>
<dbReference type="Gene3D" id="3.30.379.10">
    <property type="entry name" value="Chitobiase/beta-hexosaminidase domain 2-like"/>
    <property type="match status" value="1"/>
</dbReference>
<keyword evidence="3" id="KW-0326">Glycosidase</keyword>
<dbReference type="InterPro" id="IPR052764">
    <property type="entry name" value="GH20_Enzymes"/>
</dbReference>
<dbReference type="SUPFAM" id="SSF55545">
    <property type="entry name" value="beta-N-acetylhexosaminidase-like domain"/>
    <property type="match status" value="1"/>
</dbReference>
<dbReference type="AlphaFoldDB" id="A0A8J7KCR7"/>
<dbReference type="EMBL" id="JADGIK010000002">
    <property type="protein sequence ID" value="MBF0596551.1"/>
    <property type="molecule type" value="Genomic_DNA"/>
</dbReference>
<keyword evidence="8" id="KW-1185">Reference proteome</keyword>
<evidence type="ECO:0000259" key="6">
    <source>
        <dbReference type="Pfam" id="PF02838"/>
    </source>
</evidence>
<evidence type="ECO:0000259" key="5">
    <source>
        <dbReference type="Pfam" id="PF00728"/>
    </source>
</evidence>